<comment type="catalytic activity">
    <reaction evidence="1">
        <text>Hydrolysis of alpha-(2-&gt;3)-, alpha-(2-&gt;6)-, alpha-(2-&gt;8)- glycosidic linkages of terminal sialic acid residues in oligosaccharides, glycoproteins, glycolipids, colominic acid and synthetic substrates.</text>
        <dbReference type="EC" id="3.2.1.18"/>
    </reaction>
</comment>
<dbReference type="InterPro" id="IPR011040">
    <property type="entry name" value="Sialidase"/>
</dbReference>
<evidence type="ECO:0000256" key="3">
    <source>
        <dbReference type="ARBA" id="ARBA00012733"/>
    </source>
</evidence>
<dbReference type="InterPro" id="IPR036278">
    <property type="entry name" value="Sialidase_sf"/>
</dbReference>
<dbReference type="PANTHER" id="PTHR10628:SF30">
    <property type="entry name" value="EXO-ALPHA-SIALIDASE"/>
    <property type="match status" value="1"/>
</dbReference>
<evidence type="ECO:0000313" key="6">
    <source>
        <dbReference type="Proteomes" id="UP000824115"/>
    </source>
</evidence>
<dbReference type="Gene3D" id="2.120.10.10">
    <property type="match status" value="1"/>
</dbReference>
<dbReference type="GO" id="GO:0009313">
    <property type="term" value="P:oligosaccharide catabolic process"/>
    <property type="evidence" value="ECO:0007669"/>
    <property type="project" value="TreeGrafter"/>
</dbReference>
<accession>A0A9D2KAQ6</accession>
<dbReference type="InterPro" id="IPR026856">
    <property type="entry name" value="Sialidase_fam"/>
</dbReference>
<organism evidence="5 6">
    <name type="scientific">Candidatus Coprenecus stercoravium</name>
    <dbReference type="NCBI Taxonomy" id="2840735"/>
    <lineage>
        <taxon>Bacteria</taxon>
        <taxon>Pseudomonadati</taxon>
        <taxon>Bacteroidota</taxon>
        <taxon>Bacteroidia</taxon>
        <taxon>Bacteroidales</taxon>
        <taxon>Rikenellaceae</taxon>
        <taxon>Rikenellaceae incertae sedis</taxon>
        <taxon>Candidatus Coprenecus</taxon>
    </lineage>
</organism>
<dbReference type="Pfam" id="PF13088">
    <property type="entry name" value="BNR_2"/>
    <property type="match status" value="1"/>
</dbReference>
<dbReference type="EMBL" id="DXAW01000117">
    <property type="protein sequence ID" value="HIZ86211.1"/>
    <property type="molecule type" value="Genomic_DNA"/>
</dbReference>
<comment type="similarity">
    <text evidence="2">Belongs to the glycosyl hydrolase 33 family.</text>
</comment>
<evidence type="ECO:0000313" key="5">
    <source>
        <dbReference type="EMBL" id="HIZ86211.1"/>
    </source>
</evidence>
<dbReference type="EC" id="3.2.1.18" evidence="3"/>
<gene>
    <name evidence="5" type="ORF">IAC04_06945</name>
</gene>
<comment type="caution">
    <text evidence="5">The sequence shown here is derived from an EMBL/GenBank/DDBJ whole genome shotgun (WGS) entry which is preliminary data.</text>
</comment>
<evidence type="ECO:0000256" key="1">
    <source>
        <dbReference type="ARBA" id="ARBA00000427"/>
    </source>
</evidence>
<dbReference type="SUPFAM" id="SSF50939">
    <property type="entry name" value="Sialidases"/>
    <property type="match status" value="1"/>
</dbReference>
<keyword evidence="5" id="KW-0378">Hydrolase</keyword>
<dbReference type="PANTHER" id="PTHR10628">
    <property type="entry name" value="SIALIDASE"/>
    <property type="match status" value="1"/>
</dbReference>
<protein>
    <recommendedName>
        <fullName evidence="3">exo-alpha-sialidase</fullName>
        <ecNumber evidence="3">3.2.1.18</ecNumber>
    </recommendedName>
</protein>
<proteinExistence type="inferred from homology"/>
<dbReference type="AlphaFoldDB" id="A0A9D2KAQ6"/>
<evidence type="ECO:0000256" key="2">
    <source>
        <dbReference type="ARBA" id="ARBA00009348"/>
    </source>
</evidence>
<dbReference type="CDD" id="cd15482">
    <property type="entry name" value="Sialidase_non-viral"/>
    <property type="match status" value="1"/>
</dbReference>
<dbReference type="GO" id="GO:0006689">
    <property type="term" value="P:ganglioside catabolic process"/>
    <property type="evidence" value="ECO:0007669"/>
    <property type="project" value="TreeGrafter"/>
</dbReference>
<feature type="domain" description="Sialidase" evidence="4">
    <location>
        <begin position="71"/>
        <end position="330"/>
    </location>
</feature>
<sequence length="355" mass="40199">MLLLLVSPMPALSAQDNDSIYRQVLFSVDRSDTARAVWCYRIPALTTAPDGSIIAAIDERVPSCGDLQWNRNINIVARRSTDGGRTWGPEIRVVDFPDGESASDPSMITDTWTGTVWLFYNYMDQDREMNRYRFHVVSSRDNGLTWSEPVDITPQVAPKDWSGDFKFITSGQGAFTRDGRMLHTMVNLQRGLFLIVSDDHGMSWYRLPAVIQPADESKVVELYSGAWMINSRVNNEGCRYIHVSRDRGQTWKSRPVPDLPDPGCNGAIIHYPYYGERGCLLFINASDPSERRQLTIHYSIDHGETWSKGLTVVDEDVAYSDITVLQTGEIVLFYERNGYTVNEVAVIPRDALFPQ</sequence>
<evidence type="ECO:0000259" key="4">
    <source>
        <dbReference type="Pfam" id="PF13088"/>
    </source>
</evidence>
<name>A0A9D2KAQ6_9BACT</name>
<reference evidence="5" key="1">
    <citation type="journal article" date="2021" name="PeerJ">
        <title>Extensive microbial diversity within the chicken gut microbiome revealed by metagenomics and culture.</title>
        <authorList>
            <person name="Gilroy R."/>
            <person name="Ravi A."/>
            <person name="Getino M."/>
            <person name="Pursley I."/>
            <person name="Horton D.L."/>
            <person name="Alikhan N.F."/>
            <person name="Baker D."/>
            <person name="Gharbi K."/>
            <person name="Hall N."/>
            <person name="Watson M."/>
            <person name="Adriaenssens E.M."/>
            <person name="Foster-Nyarko E."/>
            <person name="Jarju S."/>
            <person name="Secka A."/>
            <person name="Antonio M."/>
            <person name="Oren A."/>
            <person name="Chaudhuri R.R."/>
            <person name="La Ragione R."/>
            <person name="Hildebrand F."/>
            <person name="Pallen M.J."/>
        </authorList>
    </citation>
    <scope>NUCLEOTIDE SEQUENCE</scope>
    <source>
        <strain evidence="5">Gambia16-554</strain>
    </source>
</reference>
<dbReference type="Proteomes" id="UP000824115">
    <property type="component" value="Unassembled WGS sequence"/>
</dbReference>
<dbReference type="GO" id="GO:0016020">
    <property type="term" value="C:membrane"/>
    <property type="evidence" value="ECO:0007669"/>
    <property type="project" value="TreeGrafter"/>
</dbReference>
<reference evidence="5" key="2">
    <citation type="submission" date="2021-04" db="EMBL/GenBank/DDBJ databases">
        <authorList>
            <person name="Gilroy R."/>
        </authorList>
    </citation>
    <scope>NUCLEOTIDE SEQUENCE</scope>
    <source>
        <strain evidence="5">Gambia16-554</strain>
    </source>
</reference>
<dbReference type="GO" id="GO:0005737">
    <property type="term" value="C:cytoplasm"/>
    <property type="evidence" value="ECO:0007669"/>
    <property type="project" value="TreeGrafter"/>
</dbReference>
<dbReference type="GO" id="GO:0004308">
    <property type="term" value="F:exo-alpha-sialidase activity"/>
    <property type="evidence" value="ECO:0007669"/>
    <property type="project" value="UniProtKB-EC"/>
</dbReference>